<dbReference type="AlphaFoldDB" id="A0A852TNR7"/>
<protein>
    <recommendedName>
        <fullName evidence="2">Pyridoxamine 5'-phosphate oxidase N-terminal domain-containing protein</fullName>
    </recommendedName>
</protein>
<reference evidence="3 4" key="1">
    <citation type="submission" date="2020-07" db="EMBL/GenBank/DDBJ databases">
        <title>Sequencing the genomes of 1000 actinobacteria strains.</title>
        <authorList>
            <person name="Klenk H.-P."/>
        </authorList>
    </citation>
    <scope>NUCLEOTIDE SEQUENCE [LARGE SCALE GENOMIC DNA]</scope>
    <source>
        <strain evidence="3 4">CXB654</strain>
    </source>
</reference>
<feature type="compositionally biased region" description="Basic and acidic residues" evidence="1">
    <location>
        <begin position="1"/>
        <end position="10"/>
    </location>
</feature>
<dbReference type="EMBL" id="JACCCC010000001">
    <property type="protein sequence ID" value="NYE44937.1"/>
    <property type="molecule type" value="Genomic_DNA"/>
</dbReference>
<name>A0A852TNR7_9ACTN</name>
<evidence type="ECO:0000313" key="3">
    <source>
        <dbReference type="EMBL" id="NYE44937.1"/>
    </source>
</evidence>
<dbReference type="SUPFAM" id="SSF50475">
    <property type="entry name" value="FMN-binding split barrel"/>
    <property type="match status" value="1"/>
</dbReference>
<evidence type="ECO:0000313" key="4">
    <source>
        <dbReference type="Proteomes" id="UP000589036"/>
    </source>
</evidence>
<dbReference type="InterPro" id="IPR011576">
    <property type="entry name" value="Pyridox_Oxase_N"/>
</dbReference>
<feature type="region of interest" description="Disordered" evidence="1">
    <location>
        <begin position="193"/>
        <end position="230"/>
    </location>
</feature>
<sequence>MPESSDHRFDLLAPGEEQPAALPGSAGEHRMQELFGTEDRAQRFYRDQVLDRLNARMREFVARQEMVFVATSDARGECDSSLRTGPPGFVHVIDDRTLAYPEYRGNGVLASVGNIAENPHVGLMFLDFERDRIGLHVNGCATILDDVELRRHTPGLPEPALPGQRAQMWVVARVEEAYIHCRKHIPPMRRVTAQDPASWGTDDTRRKGGDFFESKGTPAPWSGEPARYGH</sequence>
<organism evidence="3 4">
    <name type="scientific">Spinactinospora alkalitolerans</name>
    <dbReference type="NCBI Taxonomy" id="687207"/>
    <lineage>
        <taxon>Bacteria</taxon>
        <taxon>Bacillati</taxon>
        <taxon>Actinomycetota</taxon>
        <taxon>Actinomycetes</taxon>
        <taxon>Streptosporangiales</taxon>
        <taxon>Nocardiopsidaceae</taxon>
        <taxon>Spinactinospora</taxon>
    </lineage>
</organism>
<evidence type="ECO:0000256" key="1">
    <source>
        <dbReference type="SAM" id="MobiDB-lite"/>
    </source>
</evidence>
<dbReference type="Proteomes" id="UP000589036">
    <property type="component" value="Unassembled WGS sequence"/>
</dbReference>
<feature type="region of interest" description="Disordered" evidence="1">
    <location>
        <begin position="1"/>
        <end position="27"/>
    </location>
</feature>
<feature type="compositionally biased region" description="Basic and acidic residues" evidence="1">
    <location>
        <begin position="202"/>
        <end position="213"/>
    </location>
</feature>
<feature type="domain" description="Pyridoxamine 5'-phosphate oxidase N-terminal" evidence="2">
    <location>
        <begin position="54"/>
        <end position="153"/>
    </location>
</feature>
<proteinExistence type="predicted"/>
<evidence type="ECO:0000259" key="2">
    <source>
        <dbReference type="Pfam" id="PF01243"/>
    </source>
</evidence>
<dbReference type="Pfam" id="PF01243">
    <property type="entry name" value="PNPOx_N"/>
    <property type="match status" value="1"/>
</dbReference>
<accession>A0A852TNR7</accession>
<dbReference type="InterPro" id="IPR012349">
    <property type="entry name" value="Split_barrel_FMN-bd"/>
</dbReference>
<dbReference type="PANTHER" id="PTHR42815">
    <property type="entry name" value="FAD-BINDING, PUTATIVE (AFU_ORTHOLOGUE AFUA_6G07600)-RELATED"/>
    <property type="match status" value="1"/>
</dbReference>
<comment type="caution">
    <text evidence="3">The sequence shown here is derived from an EMBL/GenBank/DDBJ whole genome shotgun (WGS) entry which is preliminary data.</text>
</comment>
<dbReference type="Gene3D" id="2.30.110.10">
    <property type="entry name" value="Electron Transport, Fmn-binding Protein, Chain A"/>
    <property type="match status" value="1"/>
</dbReference>
<dbReference type="PANTHER" id="PTHR42815:SF2">
    <property type="entry name" value="FAD-BINDING, PUTATIVE (AFU_ORTHOLOGUE AFUA_6G07600)-RELATED"/>
    <property type="match status" value="1"/>
</dbReference>
<keyword evidence="4" id="KW-1185">Reference proteome</keyword>
<gene>
    <name evidence="3" type="ORF">HDA32_000057</name>
</gene>